<dbReference type="RefSeq" id="WP_290197604.1">
    <property type="nucleotide sequence ID" value="NZ_CP047654.1"/>
</dbReference>
<keyword evidence="8" id="KW-0406">Ion transport</keyword>
<dbReference type="PANTHER" id="PTHR42771">
    <property type="entry name" value="IRON(3+)-HYDROXAMATE IMPORT ATP-BINDING PROTEIN FHUC"/>
    <property type="match status" value="1"/>
</dbReference>
<protein>
    <submittedName>
        <fullName evidence="11">Iron complex transport system ATP-binding protein</fullName>
    </submittedName>
</protein>
<evidence type="ECO:0000259" key="10">
    <source>
        <dbReference type="PROSITE" id="PS50893"/>
    </source>
</evidence>
<evidence type="ECO:0000256" key="8">
    <source>
        <dbReference type="ARBA" id="ARBA00023065"/>
    </source>
</evidence>
<dbReference type="PROSITE" id="PS50893">
    <property type="entry name" value="ABC_TRANSPORTER_2"/>
    <property type="match status" value="1"/>
</dbReference>
<dbReference type="InterPro" id="IPR051535">
    <property type="entry name" value="Siderophore_ABC-ATPase"/>
</dbReference>
<evidence type="ECO:0000256" key="1">
    <source>
        <dbReference type="ARBA" id="ARBA00004202"/>
    </source>
</evidence>
<dbReference type="Proteomes" id="UP001180840">
    <property type="component" value="Unassembled WGS sequence"/>
</dbReference>
<keyword evidence="7" id="KW-0408">Iron</keyword>
<dbReference type="Gene3D" id="3.40.50.300">
    <property type="entry name" value="P-loop containing nucleotide triphosphate hydrolases"/>
    <property type="match status" value="1"/>
</dbReference>
<dbReference type="EMBL" id="JAVDXZ010000001">
    <property type="protein sequence ID" value="MDR7328624.1"/>
    <property type="molecule type" value="Genomic_DNA"/>
</dbReference>
<dbReference type="GO" id="GO:0005524">
    <property type="term" value="F:ATP binding"/>
    <property type="evidence" value="ECO:0007669"/>
    <property type="project" value="UniProtKB-KW"/>
</dbReference>
<evidence type="ECO:0000256" key="2">
    <source>
        <dbReference type="ARBA" id="ARBA00022448"/>
    </source>
</evidence>
<keyword evidence="9" id="KW-0472">Membrane</keyword>
<evidence type="ECO:0000313" key="11">
    <source>
        <dbReference type="EMBL" id="MDR7328624.1"/>
    </source>
</evidence>
<evidence type="ECO:0000256" key="7">
    <source>
        <dbReference type="ARBA" id="ARBA00023004"/>
    </source>
</evidence>
<dbReference type="PROSITE" id="PS00211">
    <property type="entry name" value="ABC_TRANSPORTER_1"/>
    <property type="match status" value="1"/>
</dbReference>
<evidence type="ECO:0000256" key="9">
    <source>
        <dbReference type="ARBA" id="ARBA00023136"/>
    </source>
</evidence>
<reference evidence="11" key="1">
    <citation type="submission" date="2023-07" db="EMBL/GenBank/DDBJ databases">
        <title>Sequencing the genomes of 1000 actinobacteria strains.</title>
        <authorList>
            <person name="Klenk H.-P."/>
        </authorList>
    </citation>
    <scope>NUCLEOTIDE SEQUENCE</scope>
    <source>
        <strain evidence="11">DSM 107476</strain>
    </source>
</reference>
<feature type="domain" description="ABC transporter" evidence="10">
    <location>
        <begin position="4"/>
        <end position="240"/>
    </location>
</feature>
<keyword evidence="6 11" id="KW-0067">ATP-binding</keyword>
<evidence type="ECO:0000256" key="4">
    <source>
        <dbReference type="ARBA" id="ARBA00022496"/>
    </source>
</evidence>
<evidence type="ECO:0000256" key="5">
    <source>
        <dbReference type="ARBA" id="ARBA00022741"/>
    </source>
</evidence>
<dbReference type="InterPro" id="IPR017871">
    <property type="entry name" value="ABC_transporter-like_CS"/>
</dbReference>
<dbReference type="InterPro" id="IPR003593">
    <property type="entry name" value="AAA+_ATPase"/>
</dbReference>
<dbReference type="SMART" id="SM00382">
    <property type="entry name" value="AAA"/>
    <property type="match status" value="1"/>
</dbReference>
<dbReference type="PANTHER" id="PTHR42771:SF2">
    <property type="entry name" value="IRON(3+)-HYDROXAMATE IMPORT ATP-BINDING PROTEIN FHUC"/>
    <property type="match status" value="1"/>
</dbReference>
<comment type="caution">
    <text evidence="11">The sequence shown here is derived from an EMBL/GenBank/DDBJ whole genome shotgun (WGS) entry which is preliminary data.</text>
</comment>
<keyword evidence="2" id="KW-0813">Transport</keyword>
<evidence type="ECO:0000256" key="6">
    <source>
        <dbReference type="ARBA" id="ARBA00022840"/>
    </source>
</evidence>
<sequence length="275" mass="29732">MTTLTAERISVAYEGRAVIEELSLHLPDGRVTAVIGANGCGKSTLLRTLARLLPTTSGRVLVDATDAASFRPREFARRVGLLPQSPVAPEGILVADLVGRGRSPHQGRFGRWRAGDYAAVADALEMTGLTELAQRPVNELSGGQRQRAWIAMVLAQQTDVLLLDEPTTYLDVTTQLEILELLGDLNRRLGTTVVMVLHDMNLAARYSDHLVAMRAGAILAEGTPEEVVTADTLAEVFDLDAQILTDPLTRRPLVAPIGRRTPTTTKPTTTKAEPQ</sequence>
<keyword evidence="5" id="KW-0547">Nucleotide-binding</keyword>
<organism evidence="11 12">
    <name type="scientific">Corynebacterium guangdongense</name>
    <dbReference type="NCBI Taxonomy" id="1783348"/>
    <lineage>
        <taxon>Bacteria</taxon>
        <taxon>Bacillati</taxon>
        <taxon>Actinomycetota</taxon>
        <taxon>Actinomycetes</taxon>
        <taxon>Mycobacteriales</taxon>
        <taxon>Corynebacteriaceae</taxon>
        <taxon>Corynebacterium</taxon>
    </lineage>
</organism>
<keyword evidence="12" id="KW-1185">Reference proteome</keyword>
<comment type="subcellular location">
    <subcellularLocation>
        <location evidence="1">Cell membrane</location>
        <topology evidence="1">Peripheral membrane protein</topology>
    </subcellularLocation>
</comment>
<dbReference type="InterPro" id="IPR003439">
    <property type="entry name" value="ABC_transporter-like_ATP-bd"/>
</dbReference>
<evidence type="ECO:0000256" key="3">
    <source>
        <dbReference type="ARBA" id="ARBA00022475"/>
    </source>
</evidence>
<keyword evidence="3" id="KW-1003">Cell membrane</keyword>
<gene>
    <name evidence="11" type="ORF">J2S39_000300</name>
</gene>
<dbReference type="CDD" id="cd03214">
    <property type="entry name" value="ABC_Iron-Siderophores_B12_Hemin"/>
    <property type="match status" value="1"/>
</dbReference>
<dbReference type="SUPFAM" id="SSF52540">
    <property type="entry name" value="P-loop containing nucleoside triphosphate hydrolases"/>
    <property type="match status" value="1"/>
</dbReference>
<evidence type="ECO:0000313" key="12">
    <source>
        <dbReference type="Proteomes" id="UP001180840"/>
    </source>
</evidence>
<dbReference type="Pfam" id="PF00005">
    <property type="entry name" value="ABC_tran"/>
    <property type="match status" value="1"/>
</dbReference>
<keyword evidence="4" id="KW-0410">Iron transport</keyword>
<proteinExistence type="predicted"/>
<accession>A0ABU1ZUM2</accession>
<dbReference type="InterPro" id="IPR027417">
    <property type="entry name" value="P-loop_NTPase"/>
</dbReference>
<name>A0ABU1ZUM2_9CORY</name>